<keyword evidence="3" id="KW-1185">Reference proteome</keyword>
<gene>
    <name evidence="2" type="ORF">WJ0W_005039</name>
</gene>
<sequence>MEKMKVIFQSCKISIMLLLISLLCFPAPIFAGTPNNPLNFSTSLIPFSSSEVAYTKAGGQVFVSNAPETINKSSHINKALYQDTLTRRFRIWSSHVNGTKNDLKFWIYIQNPSDTRSIDLYRSTAYGSTISDGNNIFQASNNVARAFLNVLPPQDQFIATLAPGEGVPLPYAYRVSPGEAIVHLSEWVALYSDDESGAEVSVSDINTTTSVTNPGPYALTVSATDPESSLEGDYRGVLDHYARYGTINVSLRQGESKWMKLSDSGGYSGEQENLTSVWTTSGTPSSRFVVQYNGNTRQSYWFTEYQIRFNLTSPSNVTTYFGAPLNGVGGFVNYQYATPSTNYGNTETYSYRGGGPGTATGVIVSNVKVFNLRTLVSAGNSLPQGIYFRAS</sequence>
<proteinExistence type="predicted"/>
<evidence type="ECO:0000313" key="3">
    <source>
        <dbReference type="Proteomes" id="UP001154322"/>
    </source>
</evidence>
<organism evidence="2 3">
    <name type="scientific">Paenibacillus melissococcoides</name>
    <dbReference type="NCBI Taxonomy" id="2912268"/>
    <lineage>
        <taxon>Bacteria</taxon>
        <taxon>Bacillati</taxon>
        <taxon>Bacillota</taxon>
        <taxon>Bacilli</taxon>
        <taxon>Bacillales</taxon>
        <taxon>Paenibacillaceae</taxon>
        <taxon>Paenibacillus</taxon>
    </lineage>
</organism>
<dbReference type="Proteomes" id="UP001154322">
    <property type="component" value="Unassembled WGS sequence"/>
</dbReference>
<name>A0ABM9G7R3_9BACL</name>
<dbReference type="RefSeq" id="WP_261945282.1">
    <property type="nucleotide sequence ID" value="NZ_CALYLO010000008.1"/>
</dbReference>
<feature type="chain" id="PRO_5045195264" evidence="1">
    <location>
        <begin position="32"/>
        <end position="391"/>
    </location>
</feature>
<evidence type="ECO:0000313" key="2">
    <source>
        <dbReference type="EMBL" id="CAH8247783.1"/>
    </source>
</evidence>
<reference evidence="2" key="1">
    <citation type="submission" date="2022-06" db="EMBL/GenBank/DDBJ databases">
        <authorList>
            <person name="Dietemann V."/>
            <person name="Ory F."/>
            <person name="Dainat B."/>
            <person name="Oberhansli S."/>
        </authorList>
    </citation>
    <scope>NUCLEOTIDE SEQUENCE</scope>
    <source>
        <strain evidence="2">Ena-SAMPLE-TAB-26-04-2022-14:26:32:270-5432</strain>
    </source>
</reference>
<feature type="signal peptide" evidence="1">
    <location>
        <begin position="1"/>
        <end position="31"/>
    </location>
</feature>
<dbReference type="EMBL" id="CALYLO010000008">
    <property type="protein sequence ID" value="CAH8247783.1"/>
    <property type="molecule type" value="Genomic_DNA"/>
</dbReference>
<accession>A0ABM9G7R3</accession>
<protein>
    <submittedName>
        <fullName evidence="2">Uncharacterized protein</fullName>
    </submittedName>
</protein>
<keyword evidence="1" id="KW-0732">Signal</keyword>
<comment type="caution">
    <text evidence="2">The sequence shown here is derived from an EMBL/GenBank/DDBJ whole genome shotgun (WGS) entry which is preliminary data.</text>
</comment>
<evidence type="ECO:0000256" key="1">
    <source>
        <dbReference type="SAM" id="SignalP"/>
    </source>
</evidence>